<dbReference type="GeneID" id="20816358"/>
<dbReference type="Pfam" id="PF03151">
    <property type="entry name" value="TPT"/>
    <property type="match status" value="1"/>
</dbReference>
<keyword evidence="3 6" id="KW-1133">Transmembrane helix</keyword>
<reference evidence="8" key="1">
    <citation type="submission" date="2013-12" db="EMBL/GenBank/DDBJ databases">
        <title>The Genome Sequence of Aphanomyces astaci APO3.</title>
        <authorList>
            <consortium name="The Broad Institute Genomics Platform"/>
            <person name="Russ C."/>
            <person name="Tyler B."/>
            <person name="van West P."/>
            <person name="Dieguez-Uribeondo J."/>
            <person name="Young S.K."/>
            <person name="Zeng Q."/>
            <person name="Gargeya S."/>
            <person name="Fitzgerald M."/>
            <person name="Abouelleil A."/>
            <person name="Alvarado L."/>
            <person name="Chapman S.B."/>
            <person name="Gainer-Dewar J."/>
            <person name="Goldberg J."/>
            <person name="Griggs A."/>
            <person name="Gujja S."/>
            <person name="Hansen M."/>
            <person name="Howarth C."/>
            <person name="Imamovic A."/>
            <person name="Ireland A."/>
            <person name="Larimer J."/>
            <person name="McCowan C."/>
            <person name="Murphy C."/>
            <person name="Pearson M."/>
            <person name="Poon T.W."/>
            <person name="Priest M."/>
            <person name="Roberts A."/>
            <person name="Saif S."/>
            <person name="Shea T."/>
            <person name="Sykes S."/>
            <person name="Wortman J."/>
            <person name="Nusbaum C."/>
            <person name="Birren B."/>
        </authorList>
    </citation>
    <scope>NUCLEOTIDE SEQUENCE [LARGE SCALE GENOMIC DNA]</scope>
    <source>
        <strain evidence="8">APO3</strain>
    </source>
</reference>
<name>W4FTK7_APHAT</name>
<feature type="transmembrane region" description="Helical" evidence="6">
    <location>
        <begin position="58"/>
        <end position="76"/>
    </location>
</feature>
<dbReference type="AlphaFoldDB" id="W4FTK7"/>
<dbReference type="PANTHER" id="PTHR11132">
    <property type="entry name" value="SOLUTE CARRIER FAMILY 35"/>
    <property type="match status" value="1"/>
</dbReference>
<feature type="transmembrane region" description="Helical" evidence="6">
    <location>
        <begin position="283"/>
        <end position="304"/>
    </location>
</feature>
<keyword evidence="4 6" id="KW-0472">Membrane</keyword>
<dbReference type="InterPro" id="IPR050186">
    <property type="entry name" value="TPT_transporter"/>
</dbReference>
<accession>W4FTK7</accession>
<dbReference type="RefSeq" id="XP_009840436.1">
    <property type="nucleotide sequence ID" value="XM_009842134.1"/>
</dbReference>
<comment type="subcellular location">
    <subcellularLocation>
        <location evidence="1">Membrane</location>
        <topology evidence="1">Multi-pass membrane protein</topology>
    </subcellularLocation>
</comment>
<evidence type="ECO:0000256" key="4">
    <source>
        <dbReference type="ARBA" id="ARBA00023136"/>
    </source>
</evidence>
<evidence type="ECO:0000256" key="1">
    <source>
        <dbReference type="ARBA" id="ARBA00004141"/>
    </source>
</evidence>
<dbReference type="EMBL" id="KI913170">
    <property type="protein sequence ID" value="ETV69993.1"/>
    <property type="molecule type" value="Genomic_DNA"/>
</dbReference>
<evidence type="ECO:0000259" key="7">
    <source>
        <dbReference type="Pfam" id="PF03151"/>
    </source>
</evidence>
<organism evidence="8">
    <name type="scientific">Aphanomyces astaci</name>
    <name type="common">Crayfish plague agent</name>
    <dbReference type="NCBI Taxonomy" id="112090"/>
    <lineage>
        <taxon>Eukaryota</taxon>
        <taxon>Sar</taxon>
        <taxon>Stramenopiles</taxon>
        <taxon>Oomycota</taxon>
        <taxon>Saprolegniomycetes</taxon>
        <taxon>Saprolegniales</taxon>
        <taxon>Verrucalvaceae</taxon>
        <taxon>Aphanomyces</taxon>
    </lineage>
</organism>
<feature type="transmembrane region" description="Helical" evidence="6">
    <location>
        <begin position="340"/>
        <end position="356"/>
    </location>
</feature>
<evidence type="ECO:0000256" key="5">
    <source>
        <dbReference type="SAM" id="MobiDB-lite"/>
    </source>
</evidence>
<feature type="compositionally biased region" description="Low complexity" evidence="5">
    <location>
        <begin position="7"/>
        <end position="23"/>
    </location>
</feature>
<dbReference type="OrthoDB" id="6418713at2759"/>
<feature type="transmembrane region" description="Helical" evidence="6">
    <location>
        <begin position="184"/>
        <end position="201"/>
    </location>
</feature>
<feature type="domain" description="Sugar phosphate transporter" evidence="7">
    <location>
        <begin position="29"/>
        <end position="356"/>
    </location>
</feature>
<dbReference type="SUPFAM" id="SSF103481">
    <property type="entry name" value="Multidrug resistance efflux transporter EmrE"/>
    <property type="match status" value="2"/>
</dbReference>
<evidence type="ECO:0000256" key="3">
    <source>
        <dbReference type="ARBA" id="ARBA00022989"/>
    </source>
</evidence>
<evidence type="ECO:0000256" key="6">
    <source>
        <dbReference type="SAM" id="Phobius"/>
    </source>
</evidence>
<evidence type="ECO:0000256" key="2">
    <source>
        <dbReference type="ARBA" id="ARBA00022692"/>
    </source>
</evidence>
<feature type="transmembrane region" description="Helical" evidence="6">
    <location>
        <begin position="155"/>
        <end position="172"/>
    </location>
</feature>
<proteinExistence type="predicted"/>
<evidence type="ECO:0000313" key="8">
    <source>
        <dbReference type="EMBL" id="ETV69993.1"/>
    </source>
</evidence>
<gene>
    <name evidence="8" type="ORF">H257_14362</name>
</gene>
<sequence length="400" mass="42912">MPWAKQSPSSWWSSKTTTSGSGPRQHADLVIFIGLWYVMSLLALWANKFLVSTIAIDTSLLSMMQLVMSVACGALVEVRAVGAAKFAVDLRGAFMWTTSFPPHNAPSKAAHAYTASPPPIPCRITDMVTLGGVRILNLVCDLVALKYISVSLSQTIKSSAPFFTVVLSYIVLGTPTTWRVSGTLVPIVLGLAWCCCCNVSTSLGGPAFSFLSCLGLLAALSANCTDCFQNVLSKKLLTSSSHAFSVTQLQLYSSLVAMGLQAIYVVVDQATSSRRVSPDGGQLFVALCLMLNGMAYYVQSALAYRVMSLLSPVSHSVVSTLKRALLIVLSIYRYGEPATLGNYVGMMFVLGGVYLFHRASRHRSKVDHVAAKMGQDDDANDLVALPTTAASRHLHVIAIV</sequence>
<keyword evidence="2 6" id="KW-0812">Transmembrane</keyword>
<dbReference type="InterPro" id="IPR004853">
    <property type="entry name" value="Sugar_P_trans_dom"/>
</dbReference>
<dbReference type="STRING" id="112090.W4FTK7"/>
<feature type="transmembrane region" description="Helical" evidence="6">
    <location>
        <begin position="29"/>
        <end position="46"/>
    </location>
</feature>
<dbReference type="InterPro" id="IPR037185">
    <property type="entry name" value="EmrE-like"/>
</dbReference>
<feature type="region of interest" description="Disordered" evidence="5">
    <location>
        <begin position="1"/>
        <end position="23"/>
    </location>
</feature>
<dbReference type="VEuPathDB" id="FungiDB:H257_14362"/>
<feature type="transmembrane region" description="Helical" evidence="6">
    <location>
        <begin position="249"/>
        <end position="267"/>
    </location>
</feature>
<protein>
    <recommendedName>
        <fullName evidence="7">Sugar phosphate transporter domain-containing protein</fullName>
    </recommendedName>
</protein>
<dbReference type="GO" id="GO:0016020">
    <property type="term" value="C:membrane"/>
    <property type="evidence" value="ECO:0007669"/>
    <property type="project" value="UniProtKB-SubCell"/>
</dbReference>